<evidence type="ECO:0000256" key="8">
    <source>
        <dbReference type="ARBA" id="ARBA00022840"/>
    </source>
</evidence>
<feature type="domain" description="Helicase C-terminal" evidence="18">
    <location>
        <begin position="997"/>
        <end position="1168"/>
    </location>
</feature>
<dbReference type="SUPFAM" id="SSF52540">
    <property type="entry name" value="P-loop containing nucleoside triphosphate hydrolases"/>
    <property type="match status" value="2"/>
</dbReference>
<dbReference type="GO" id="GO:0000812">
    <property type="term" value="C:Swr1 complex"/>
    <property type="evidence" value="ECO:0007669"/>
    <property type="project" value="TreeGrafter"/>
</dbReference>
<keyword evidence="8" id="KW-0067">ATP-binding</keyword>
<dbReference type="KEGG" id="som:SOMG_04008"/>
<dbReference type="InterPro" id="IPR014001">
    <property type="entry name" value="Helicase_ATP-bd"/>
</dbReference>
<feature type="compositionally biased region" description="Low complexity" evidence="16">
    <location>
        <begin position="1224"/>
        <end position="1235"/>
    </location>
</feature>
<feature type="compositionally biased region" description="Basic and acidic residues" evidence="16">
    <location>
        <begin position="348"/>
        <end position="366"/>
    </location>
</feature>
<dbReference type="EMBL" id="CP115612">
    <property type="protein sequence ID" value="WBW73395.1"/>
    <property type="molecule type" value="Genomic_DNA"/>
</dbReference>
<reference evidence="20 21" key="1">
    <citation type="journal article" date="2023" name="G3 (Bethesda)">
        <title>A high-quality reference genome for the fission yeast Schizosaccharomyces osmophilus.</title>
        <authorList>
            <person name="Jia G.S."/>
            <person name="Zhang W.C."/>
            <person name="Liang Y."/>
            <person name="Liu X.H."/>
            <person name="Rhind N."/>
            <person name="Pidoux A."/>
            <person name="Brysch-Herzberg M."/>
            <person name="Du L.L."/>
        </authorList>
    </citation>
    <scope>NUCLEOTIDE SEQUENCE [LARGE SCALE GENOMIC DNA]</scope>
    <source>
        <strain evidence="20 21">CBS 15793</strain>
    </source>
</reference>
<comment type="subcellular location">
    <subcellularLocation>
        <location evidence="1">Nucleus</location>
    </subcellularLocation>
</comment>
<dbReference type="PANTHER" id="PTHR45685:SF1">
    <property type="entry name" value="HELICASE SRCAP"/>
    <property type="match status" value="1"/>
</dbReference>
<keyword evidence="12" id="KW-0010">Activator</keyword>
<evidence type="ECO:0000256" key="13">
    <source>
        <dbReference type="ARBA" id="ARBA00023163"/>
    </source>
</evidence>
<dbReference type="FunFam" id="3.40.50.300:FF:000655">
    <property type="entry name" value="Protein PHOTOPERIOD-INDEPENDENT EARLY FLOWERING 1"/>
    <property type="match status" value="1"/>
</dbReference>
<feature type="region of interest" description="Disordered" evidence="16">
    <location>
        <begin position="1212"/>
        <end position="1276"/>
    </location>
</feature>
<organism evidence="20 21">
    <name type="scientific">Schizosaccharomyces osmophilus</name>
    <dbReference type="NCBI Taxonomy" id="2545709"/>
    <lineage>
        <taxon>Eukaryota</taxon>
        <taxon>Fungi</taxon>
        <taxon>Dikarya</taxon>
        <taxon>Ascomycota</taxon>
        <taxon>Taphrinomycotina</taxon>
        <taxon>Schizosaccharomycetes</taxon>
        <taxon>Schizosaccharomycetales</taxon>
        <taxon>Schizosaccharomycetaceae</taxon>
        <taxon>Schizosaccharomyces</taxon>
    </lineage>
</organism>
<evidence type="ECO:0000259" key="18">
    <source>
        <dbReference type="PROSITE" id="PS51194"/>
    </source>
</evidence>
<evidence type="ECO:0000256" key="1">
    <source>
        <dbReference type="ARBA" id="ARBA00004123"/>
    </source>
</evidence>
<dbReference type="RefSeq" id="XP_056037638.1">
    <property type="nucleotide sequence ID" value="XM_056182795.1"/>
</dbReference>
<dbReference type="InterPro" id="IPR001650">
    <property type="entry name" value="Helicase_C-like"/>
</dbReference>
<comment type="similarity">
    <text evidence="2">Belongs to the SNF2/RAD54 helicase family. SWR1 subfamily.</text>
</comment>
<sequence length="1295" mass="150659">MTYEESEKNVDGPGSFIKKEDSSNYKLRVHLREPELIVTHAGHVVEEPKYENLEDFLNSYVSLEDGDYDVSSAEEKIKDEVDLRRRIEEFRRKGYFSAEAPVELKKGPGSMRPPLSYRDNFLSHIHGLARYMHNERKVRASRARKVSGMILGHFKRLSGADERKAKEEEKRIRLLAKRTAWEIRKKWKVVEREVRRRRAERAEEVHRLAGKEQLANILKHSTDLLEARIERQTGPPAKQKKVKEKSSKNDLNYLRDTPDDQLSIEELKLKYSNPEIVGSLGQNVESDESDEDQLDSENELPEEVSDDEETRGQQTALPKFNESIEKNRTNTNRITRASARKLASQNEIKQELNGGHDDDLYHDKQNKGGSNNKSLRLKNHEEEFENESTLSSLYDNSVQSKKRSHEVEEEISRKRQPIENEVPKDSQINEISTITANKVEIPFLFRGFLREYQQFGLEWLTALHESNTNGILADEMGLGKTIQTIALLAHLACEKENWGPHLIIVPTSVMLNWEMEFKKFLPGFKILTYYGNPQERKEKRTGWYKPDTWHVCITSYQLVLQDHQPFRRKKWQYMILDEAHNIKNFRSQRWQSLLNFNAEHRLLLTGTPLQNNLVELWSLLYFLMPAGVTDANSGFANLKDFQDWFSKPMDRLIEEGSEMNEEAMTTVSKLHRVLRPYLLRRLKTEVEKQMPGKYEHVVYCQLSKRQRFLYDDFINRARTREILASGNFMSIINCLMQLRKVCNHPNLHEERPIVTSFAQRRSAIADMEIKEMLVRKRLLEDEPMRKLDLSTLRLVCTDSESFDAVTSREMGALCASDGYDKRCTLLEMEIDQQSSANYIKKAEFGFDFQNKKYKRELETMRHQKYLNEQKCTRKPIFGNNLIQMVRELPRNYRAIDYTLTAQSDSNYNLNTTSMLRDSILSVEERADSMKEILQNFACITPQAVVVDLPELFTGPVKYNVTPKMKQDNWPWHQAATRLAIAFPDRRLLQYDCGKLQVLDKLLRDLVSNGHRALIFTQMTKVLDILEQFLNIHGHRYLRLDGATKIEQRQILTERFNNDDKIPVFILSTRSGGLGINLTGADTVIFYDSDWNPQLDAQAQDRSHRIGQTRDVHIYRLISEYTVESNMLRRANQKRMLDKIVIQGGEFTTEWFKKADVLDLFDIDEKDLEEAEAEAETANKADDENWEDALAAAEDEEDVKAAQVARKESVLERNEFIDMPTPQVSSARESTSSPSSMTPVYDKEAEEEEEEQQSNFDDAGLENEEDLEQETVDDTLGHIDEYMIGFLEREGTSDEW</sequence>
<dbReference type="GO" id="GO:0016887">
    <property type="term" value="F:ATP hydrolysis activity"/>
    <property type="evidence" value="ECO:0007669"/>
    <property type="project" value="TreeGrafter"/>
</dbReference>
<keyword evidence="14" id="KW-0539">Nucleus</keyword>
<evidence type="ECO:0000259" key="19">
    <source>
        <dbReference type="PROSITE" id="PS51204"/>
    </source>
</evidence>
<gene>
    <name evidence="20" type="primary">swr1</name>
    <name evidence="20" type="ORF">SOMG_04008</name>
</gene>
<evidence type="ECO:0000256" key="10">
    <source>
        <dbReference type="ARBA" id="ARBA00023015"/>
    </source>
</evidence>
<dbReference type="InterPro" id="IPR014012">
    <property type="entry name" value="HSA_dom"/>
</dbReference>
<evidence type="ECO:0000256" key="11">
    <source>
        <dbReference type="ARBA" id="ARBA00023125"/>
    </source>
</evidence>
<evidence type="ECO:0000256" key="9">
    <source>
        <dbReference type="ARBA" id="ARBA00022853"/>
    </source>
</evidence>
<dbReference type="CDD" id="cd18793">
    <property type="entry name" value="SF2_C_SNF"/>
    <property type="match status" value="1"/>
</dbReference>
<dbReference type="CDD" id="cd18003">
    <property type="entry name" value="DEXQc_SRCAP"/>
    <property type="match status" value="1"/>
</dbReference>
<evidence type="ECO:0000256" key="6">
    <source>
        <dbReference type="ARBA" id="ARBA00022801"/>
    </source>
</evidence>
<dbReference type="InterPro" id="IPR000330">
    <property type="entry name" value="SNF2_N"/>
</dbReference>
<protein>
    <recommendedName>
        <fullName evidence="4">DNA helicase</fullName>
        <ecNumber evidence="4">3.6.4.12</ecNumber>
    </recommendedName>
</protein>
<dbReference type="InterPro" id="IPR050520">
    <property type="entry name" value="INO80/SWR1_helicase"/>
</dbReference>
<dbReference type="GO" id="GO:0042393">
    <property type="term" value="F:histone binding"/>
    <property type="evidence" value="ECO:0007669"/>
    <property type="project" value="TreeGrafter"/>
</dbReference>
<evidence type="ECO:0000259" key="17">
    <source>
        <dbReference type="PROSITE" id="PS51192"/>
    </source>
</evidence>
<keyword evidence="21" id="KW-1185">Reference proteome</keyword>
<dbReference type="FunFam" id="3.40.50.10810:FF:000005">
    <property type="entry name" value="Photoperiod-independent early flowering 1"/>
    <property type="match status" value="1"/>
</dbReference>
<comment type="subunit">
    <text evidence="3">Component of the SWR1 chromatin-remodeling complex.</text>
</comment>
<name>A0AAE9WBY0_9SCHI</name>
<dbReference type="SMART" id="SM00487">
    <property type="entry name" value="DEXDc"/>
    <property type="match status" value="1"/>
</dbReference>
<dbReference type="PANTHER" id="PTHR45685">
    <property type="entry name" value="HELICASE SRCAP-RELATED"/>
    <property type="match status" value="1"/>
</dbReference>
<evidence type="ECO:0000256" key="16">
    <source>
        <dbReference type="SAM" id="MobiDB-lite"/>
    </source>
</evidence>
<dbReference type="PROSITE" id="PS51194">
    <property type="entry name" value="HELICASE_CTER"/>
    <property type="match status" value="1"/>
</dbReference>
<dbReference type="Pfam" id="PF00176">
    <property type="entry name" value="SNF2-rel_dom"/>
    <property type="match status" value="1"/>
</dbReference>
<dbReference type="GO" id="GO:0003677">
    <property type="term" value="F:DNA binding"/>
    <property type="evidence" value="ECO:0007669"/>
    <property type="project" value="UniProtKB-KW"/>
</dbReference>
<feature type="region of interest" description="Disordered" evidence="16">
    <location>
        <begin position="278"/>
        <end position="375"/>
    </location>
</feature>
<dbReference type="Pfam" id="PF07529">
    <property type="entry name" value="HSA"/>
    <property type="match status" value="1"/>
</dbReference>
<keyword evidence="5" id="KW-0547">Nucleotide-binding</keyword>
<dbReference type="InterPro" id="IPR027417">
    <property type="entry name" value="P-loop_NTPase"/>
</dbReference>
<feature type="compositionally biased region" description="Acidic residues" evidence="16">
    <location>
        <begin position="1258"/>
        <end position="1272"/>
    </location>
</feature>
<accession>A0AAE9WBY0</accession>
<evidence type="ECO:0000256" key="4">
    <source>
        <dbReference type="ARBA" id="ARBA00012551"/>
    </source>
</evidence>
<dbReference type="PROSITE" id="PS51192">
    <property type="entry name" value="HELICASE_ATP_BIND_1"/>
    <property type="match status" value="1"/>
</dbReference>
<evidence type="ECO:0000313" key="20">
    <source>
        <dbReference type="EMBL" id="WBW73395.1"/>
    </source>
</evidence>
<dbReference type="GeneID" id="80877484"/>
<dbReference type="GO" id="GO:0003678">
    <property type="term" value="F:DNA helicase activity"/>
    <property type="evidence" value="ECO:0007669"/>
    <property type="project" value="UniProtKB-EC"/>
</dbReference>
<keyword evidence="6" id="KW-0378">Hydrolase</keyword>
<feature type="domain" description="HSA" evidence="19">
    <location>
        <begin position="105"/>
        <end position="177"/>
    </location>
</feature>
<evidence type="ECO:0000313" key="21">
    <source>
        <dbReference type="Proteomes" id="UP001212411"/>
    </source>
</evidence>
<dbReference type="InterPro" id="IPR038718">
    <property type="entry name" value="SNF2-like_sf"/>
</dbReference>
<dbReference type="GO" id="GO:0005524">
    <property type="term" value="F:ATP binding"/>
    <property type="evidence" value="ECO:0007669"/>
    <property type="project" value="UniProtKB-KW"/>
</dbReference>
<dbReference type="Gene3D" id="1.20.120.850">
    <property type="entry name" value="SWI2/SNF2 ATPases, N-terminal domain"/>
    <property type="match status" value="1"/>
</dbReference>
<evidence type="ECO:0000256" key="3">
    <source>
        <dbReference type="ARBA" id="ARBA00011826"/>
    </source>
</evidence>
<keyword evidence="9" id="KW-0156">Chromatin regulator</keyword>
<dbReference type="Gene3D" id="3.40.50.300">
    <property type="entry name" value="P-loop containing nucleotide triphosphate hydrolases"/>
    <property type="match status" value="1"/>
</dbReference>
<evidence type="ECO:0000256" key="14">
    <source>
        <dbReference type="ARBA" id="ARBA00023242"/>
    </source>
</evidence>
<dbReference type="EC" id="3.6.4.12" evidence="4"/>
<dbReference type="Gene3D" id="3.40.50.10810">
    <property type="entry name" value="Tandem AAA-ATPase domain"/>
    <property type="match status" value="1"/>
</dbReference>
<dbReference type="PROSITE" id="PS51204">
    <property type="entry name" value="HSA"/>
    <property type="match status" value="1"/>
</dbReference>
<dbReference type="Pfam" id="PF00271">
    <property type="entry name" value="Helicase_C"/>
    <property type="match status" value="1"/>
</dbReference>
<keyword evidence="10" id="KW-0805">Transcription regulation</keyword>
<evidence type="ECO:0000256" key="12">
    <source>
        <dbReference type="ARBA" id="ARBA00023159"/>
    </source>
</evidence>
<evidence type="ECO:0000256" key="15">
    <source>
        <dbReference type="ARBA" id="ARBA00047995"/>
    </source>
</evidence>
<feature type="compositionally biased region" description="Acidic residues" evidence="16">
    <location>
        <begin position="285"/>
        <end position="309"/>
    </location>
</feature>
<keyword evidence="7" id="KW-0347">Helicase</keyword>
<dbReference type="GO" id="GO:0006338">
    <property type="term" value="P:chromatin remodeling"/>
    <property type="evidence" value="ECO:0007669"/>
    <property type="project" value="TreeGrafter"/>
</dbReference>
<keyword evidence="11" id="KW-0238">DNA-binding</keyword>
<feature type="region of interest" description="Disordered" evidence="16">
    <location>
        <begin position="229"/>
        <end position="258"/>
    </location>
</feature>
<dbReference type="InterPro" id="IPR049730">
    <property type="entry name" value="SNF2/RAD54-like_C"/>
</dbReference>
<comment type="catalytic activity">
    <reaction evidence="15">
        <text>ATP + H2O = ADP + phosphate + H(+)</text>
        <dbReference type="Rhea" id="RHEA:13065"/>
        <dbReference type="ChEBI" id="CHEBI:15377"/>
        <dbReference type="ChEBI" id="CHEBI:15378"/>
        <dbReference type="ChEBI" id="CHEBI:30616"/>
        <dbReference type="ChEBI" id="CHEBI:43474"/>
        <dbReference type="ChEBI" id="CHEBI:456216"/>
        <dbReference type="EC" id="3.6.4.12"/>
    </reaction>
</comment>
<dbReference type="Proteomes" id="UP001212411">
    <property type="component" value="Chromosome 2"/>
</dbReference>
<feature type="domain" description="Helicase ATP-binding" evidence="17">
    <location>
        <begin position="461"/>
        <end position="626"/>
    </location>
</feature>
<evidence type="ECO:0000256" key="2">
    <source>
        <dbReference type="ARBA" id="ARBA00009220"/>
    </source>
</evidence>
<keyword evidence="13" id="KW-0804">Transcription</keyword>
<evidence type="ECO:0000256" key="5">
    <source>
        <dbReference type="ARBA" id="ARBA00022741"/>
    </source>
</evidence>
<evidence type="ECO:0000256" key="7">
    <source>
        <dbReference type="ARBA" id="ARBA00022806"/>
    </source>
</evidence>
<proteinExistence type="inferred from homology"/>
<dbReference type="SMART" id="SM00490">
    <property type="entry name" value="HELICc"/>
    <property type="match status" value="1"/>
</dbReference>